<dbReference type="InterPro" id="IPR055305">
    <property type="entry name" value="GG3-like"/>
</dbReference>
<proteinExistence type="predicted"/>
<gene>
    <name evidence="3" type="ORF">EJB05_06150</name>
</gene>
<dbReference type="PANTHER" id="PTHR32378">
    <property type="entry name" value="GUANINE NUCLEOTIDE-BINDING PROTEIN SUBUNIT GAMMA 3"/>
    <property type="match status" value="1"/>
</dbReference>
<feature type="transmembrane region" description="Helical" evidence="1">
    <location>
        <begin position="189"/>
        <end position="208"/>
    </location>
</feature>
<dbReference type="Gramene" id="TVU46605">
    <property type="protein sequence ID" value="TVU46605"/>
    <property type="gene ID" value="EJB05_06150"/>
</dbReference>
<evidence type="ECO:0000256" key="1">
    <source>
        <dbReference type="SAM" id="Phobius"/>
    </source>
</evidence>
<keyword evidence="1" id="KW-0812">Transmembrane</keyword>
<organism evidence="3 4">
    <name type="scientific">Eragrostis curvula</name>
    <name type="common">weeping love grass</name>
    <dbReference type="NCBI Taxonomy" id="38414"/>
    <lineage>
        <taxon>Eukaryota</taxon>
        <taxon>Viridiplantae</taxon>
        <taxon>Streptophyta</taxon>
        <taxon>Embryophyta</taxon>
        <taxon>Tracheophyta</taxon>
        <taxon>Spermatophyta</taxon>
        <taxon>Magnoliopsida</taxon>
        <taxon>Liliopsida</taxon>
        <taxon>Poales</taxon>
        <taxon>Poaceae</taxon>
        <taxon>PACMAD clade</taxon>
        <taxon>Chloridoideae</taxon>
        <taxon>Eragrostideae</taxon>
        <taxon>Eragrostidinae</taxon>
        <taxon>Eragrostis</taxon>
    </lineage>
</organism>
<evidence type="ECO:0000313" key="4">
    <source>
        <dbReference type="Proteomes" id="UP000324897"/>
    </source>
</evidence>
<name>A0A5J9WF81_9POAL</name>
<dbReference type="AlphaFoldDB" id="A0A5J9WF81"/>
<dbReference type="SMART" id="SM01224">
    <property type="entry name" value="G_gamma"/>
    <property type="match status" value="1"/>
</dbReference>
<accession>A0A5J9WF81</accession>
<dbReference type="Proteomes" id="UP000324897">
    <property type="component" value="Chromosome 5"/>
</dbReference>
<feature type="non-terminal residue" evidence="3">
    <location>
        <position position="218"/>
    </location>
</feature>
<dbReference type="EMBL" id="RWGY01000004">
    <property type="protein sequence ID" value="TVU46605.1"/>
    <property type="molecule type" value="Genomic_DNA"/>
</dbReference>
<keyword evidence="1" id="KW-1133">Transmembrane helix</keyword>
<comment type="caution">
    <text evidence="3">The sequence shown here is derived from an EMBL/GenBank/DDBJ whole genome shotgun (WGS) entry which is preliminary data.</text>
</comment>
<dbReference type="OrthoDB" id="1936517at2759"/>
<evidence type="ECO:0000313" key="3">
    <source>
        <dbReference type="EMBL" id="TVU46605.1"/>
    </source>
</evidence>
<protein>
    <recommendedName>
        <fullName evidence="2">G protein gamma domain-containing protein</fullName>
    </recommendedName>
</protein>
<evidence type="ECO:0000259" key="2">
    <source>
        <dbReference type="SMART" id="SM01224"/>
    </source>
</evidence>
<keyword evidence="4" id="KW-1185">Reference proteome</keyword>
<dbReference type="PANTHER" id="PTHR32378:SF7">
    <property type="entry name" value="OS03G0407400 PROTEIN"/>
    <property type="match status" value="1"/>
</dbReference>
<keyword evidence="1" id="KW-0472">Membrane</keyword>
<reference evidence="3 4" key="1">
    <citation type="journal article" date="2019" name="Sci. Rep.">
        <title>A high-quality genome of Eragrostis curvula grass provides insights into Poaceae evolution and supports new strategies to enhance forage quality.</title>
        <authorList>
            <person name="Carballo J."/>
            <person name="Santos B.A.C.M."/>
            <person name="Zappacosta D."/>
            <person name="Garbus I."/>
            <person name="Selva J.P."/>
            <person name="Gallo C.A."/>
            <person name="Diaz A."/>
            <person name="Albertini E."/>
            <person name="Caccamo M."/>
            <person name="Echenique V."/>
        </authorList>
    </citation>
    <scope>NUCLEOTIDE SEQUENCE [LARGE SCALE GENOMIC DNA]</scope>
    <source>
        <strain evidence="4">cv. Victoria</strain>
        <tissue evidence="3">Leaf</tissue>
    </source>
</reference>
<dbReference type="InterPro" id="IPR015898">
    <property type="entry name" value="G-protein_gamma-like_dom"/>
</dbReference>
<sequence length="218" mass="24840">MAAAAPRPKSPPASPDPCGRHRLQLAVDALHREIGFLEGEISSIEGAHAASRCCKEVDDFVVRNPDPFITIGPEKRCNDQSLHSKKFRYSEELPELPVVDDLLLRRLLAVPSQEAAGAELLLRRAAEEAVLLLLVERRLLLPVRRGVRELLLRLLRAVPALLVRLHLLVPEVLLRLPQVQRRVLRPSLLSMLVMRKFFYLFIFWAFVIRAKYGTRFCF</sequence>
<feature type="domain" description="G protein gamma" evidence="2">
    <location>
        <begin position="23"/>
        <end position="80"/>
    </location>
</feature>